<comment type="similarity">
    <text evidence="2">Belongs to the histone deacetylase family.</text>
</comment>
<reference evidence="7" key="1">
    <citation type="submission" date="2016-10" db="EMBL/GenBank/DDBJ databases">
        <authorList>
            <person name="Varghese N."/>
            <person name="Submissions S."/>
        </authorList>
    </citation>
    <scope>NUCLEOTIDE SEQUENCE [LARGE SCALE GENOMIC DNA]</scope>
    <source>
        <strain evidence="7">DSM 21368</strain>
    </source>
</reference>
<keyword evidence="4" id="KW-0006">Acetoin catabolism</keyword>
<keyword evidence="7" id="KW-1185">Reference proteome</keyword>
<dbReference type="Gene3D" id="3.40.800.20">
    <property type="entry name" value="Histone deacetylase domain"/>
    <property type="match status" value="1"/>
</dbReference>
<evidence type="ECO:0000256" key="4">
    <source>
        <dbReference type="ARBA" id="ARBA00022627"/>
    </source>
</evidence>
<protein>
    <recommendedName>
        <fullName evidence="3">Acetoin utilization protein AcuC</fullName>
    </recommendedName>
</protein>
<dbReference type="InterPro" id="IPR023696">
    <property type="entry name" value="Ureohydrolase_dom_sf"/>
</dbReference>
<dbReference type="InterPro" id="IPR023801">
    <property type="entry name" value="His_deacetylse_dom"/>
</dbReference>
<dbReference type="PANTHER" id="PTHR10625">
    <property type="entry name" value="HISTONE DEACETYLASE HDAC1-RELATED"/>
    <property type="match status" value="1"/>
</dbReference>
<accession>A0A1H5BSA5</accession>
<comment type="pathway">
    <text evidence="1">Ketone degradation; acetoin degradation.</text>
</comment>
<dbReference type="RefSeq" id="WP_089771276.1">
    <property type="nucleotide sequence ID" value="NZ_FNTX01000001.1"/>
</dbReference>
<evidence type="ECO:0000259" key="5">
    <source>
        <dbReference type="Pfam" id="PF00850"/>
    </source>
</evidence>
<dbReference type="CDD" id="cd09994">
    <property type="entry name" value="HDAC_AcuC_like"/>
    <property type="match status" value="1"/>
</dbReference>
<dbReference type="GO" id="GO:0004407">
    <property type="term" value="F:histone deacetylase activity"/>
    <property type="evidence" value="ECO:0007669"/>
    <property type="project" value="TreeGrafter"/>
</dbReference>
<proteinExistence type="inferred from homology"/>
<evidence type="ECO:0000313" key="6">
    <source>
        <dbReference type="EMBL" id="SED57167.1"/>
    </source>
</evidence>
<evidence type="ECO:0000256" key="2">
    <source>
        <dbReference type="ARBA" id="ARBA00005947"/>
    </source>
</evidence>
<dbReference type="GO" id="GO:0045150">
    <property type="term" value="P:acetoin catabolic process"/>
    <property type="evidence" value="ECO:0007669"/>
    <property type="project" value="UniProtKB-UniPathway"/>
</dbReference>
<evidence type="ECO:0000313" key="7">
    <source>
        <dbReference type="Proteomes" id="UP000199220"/>
    </source>
</evidence>
<sequence>MPFPATVPWSDDLLAYDFGAGHPMAPIRLRLTFDLIEALGLLEAPGVDLVGVQIATDDELTMVHEPEYVAAVRAASAGQPDRVRGLGTTDDPIFAGMHDASARIAGATLTGARAVWQDEPRRAVSLAGGMHHAMPGRAGGFCIYNDVAVAIAWLLGQGCERVLYLDVDAHHGDGVERTFWDDPRVVTISVHQSGQTLFPGTGFAQDVGGPQARGSAINLALPEGTGDVAWLRGIEAVAGPVAAEFAPQVIVSQHGCDTHHRDPLTGMNISVDGQRMAAQLVGQWADQHAAGRWLATGGGGYDIVSTVPRSWAHLLAIAAGAPIPPEALVPEGWLRRVREMTDAELPATMSDGVVAQVHSWVDGFDPADPVDQAIGATRRAAFPWRGLDPLTAE</sequence>
<dbReference type="STRING" id="648782.SAMN04488554_0177"/>
<dbReference type="InterPro" id="IPR000286">
    <property type="entry name" value="HDACs"/>
</dbReference>
<dbReference type="SUPFAM" id="SSF52768">
    <property type="entry name" value="Arginase/deacetylase"/>
    <property type="match status" value="1"/>
</dbReference>
<dbReference type="Pfam" id="PF00850">
    <property type="entry name" value="Hist_deacetyl"/>
    <property type="match status" value="1"/>
</dbReference>
<dbReference type="PRINTS" id="PR01270">
    <property type="entry name" value="HDASUPER"/>
</dbReference>
<dbReference type="PANTHER" id="PTHR10625:SF10">
    <property type="entry name" value="HISTONE DEACETYLASE HDAC1"/>
    <property type="match status" value="1"/>
</dbReference>
<gene>
    <name evidence="6" type="ORF">SAMN04488554_0177</name>
</gene>
<dbReference type="InterPro" id="IPR037138">
    <property type="entry name" value="His_deacetylse_dom_sf"/>
</dbReference>
<evidence type="ECO:0000256" key="1">
    <source>
        <dbReference type="ARBA" id="ARBA00005101"/>
    </source>
</evidence>
<dbReference type="AlphaFoldDB" id="A0A1H5BSA5"/>
<feature type="domain" description="Histone deacetylase" evidence="5">
    <location>
        <begin position="22"/>
        <end position="316"/>
    </location>
</feature>
<name>A0A1H5BSA5_9MICO</name>
<dbReference type="InterPro" id="IPR003085">
    <property type="entry name" value="AcuC"/>
</dbReference>
<dbReference type="Proteomes" id="UP000199220">
    <property type="component" value="Unassembled WGS sequence"/>
</dbReference>
<dbReference type="EMBL" id="FNTX01000001">
    <property type="protein sequence ID" value="SED57167.1"/>
    <property type="molecule type" value="Genomic_DNA"/>
</dbReference>
<organism evidence="6 7">
    <name type="scientific">Ruania alba</name>
    <dbReference type="NCBI Taxonomy" id="648782"/>
    <lineage>
        <taxon>Bacteria</taxon>
        <taxon>Bacillati</taxon>
        <taxon>Actinomycetota</taxon>
        <taxon>Actinomycetes</taxon>
        <taxon>Micrococcales</taxon>
        <taxon>Ruaniaceae</taxon>
        <taxon>Ruania</taxon>
    </lineage>
</organism>
<dbReference type="GO" id="GO:0040029">
    <property type="term" value="P:epigenetic regulation of gene expression"/>
    <property type="evidence" value="ECO:0007669"/>
    <property type="project" value="TreeGrafter"/>
</dbReference>
<evidence type="ECO:0000256" key="3">
    <source>
        <dbReference type="ARBA" id="ARBA00020218"/>
    </source>
</evidence>
<dbReference type="UniPathway" id="UPA00040"/>
<dbReference type="OrthoDB" id="9808367at2"/>